<protein>
    <recommendedName>
        <fullName evidence="4">SGNH/GDSL hydrolase family protein</fullName>
    </recommendedName>
</protein>
<dbReference type="AlphaFoldDB" id="A0AAE3GYW9"/>
<reference evidence="2 3" key="1">
    <citation type="submission" date="2018-11" db="EMBL/GenBank/DDBJ databases">
        <title>Novel bacteria species description.</title>
        <authorList>
            <person name="Han J.-H."/>
        </authorList>
    </citation>
    <scope>NUCLEOTIDE SEQUENCE [LARGE SCALE GENOMIC DNA]</scope>
    <source>
        <strain evidence="2 3">KCTC23259</strain>
    </source>
</reference>
<dbReference type="EMBL" id="RJUF01000003">
    <property type="protein sequence ID" value="MCP9761854.1"/>
    <property type="molecule type" value="Genomic_DNA"/>
</dbReference>
<evidence type="ECO:0000256" key="1">
    <source>
        <dbReference type="SAM" id="Phobius"/>
    </source>
</evidence>
<gene>
    <name evidence="2" type="ORF">EGI31_02725</name>
</gene>
<keyword evidence="1" id="KW-0812">Transmembrane</keyword>
<evidence type="ECO:0000313" key="2">
    <source>
        <dbReference type="EMBL" id="MCP9761854.1"/>
    </source>
</evidence>
<keyword evidence="3" id="KW-1185">Reference proteome</keyword>
<evidence type="ECO:0000313" key="3">
    <source>
        <dbReference type="Proteomes" id="UP001204144"/>
    </source>
</evidence>
<evidence type="ECO:0008006" key="4">
    <source>
        <dbReference type="Google" id="ProtNLM"/>
    </source>
</evidence>
<organism evidence="2 3">
    <name type="scientific">Lacihabitans soyangensis</name>
    <dbReference type="NCBI Taxonomy" id="869394"/>
    <lineage>
        <taxon>Bacteria</taxon>
        <taxon>Pseudomonadati</taxon>
        <taxon>Bacteroidota</taxon>
        <taxon>Cytophagia</taxon>
        <taxon>Cytophagales</taxon>
        <taxon>Leadbetterellaceae</taxon>
        <taxon>Lacihabitans</taxon>
    </lineage>
</organism>
<dbReference type="Gene3D" id="3.40.50.1110">
    <property type="entry name" value="SGNH hydrolase"/>
    <property type="match status" value="1"/>
</dbReference>
<feature type="transmembrane region" description="Helical" evidence="1">
    <location>
        <begin position="6"/>
        <end position="23"/>
    </location>
</feature>
<sequence length="399" mass="47008">MTKNQLNTIGLLISILLFSLAIFRQDLFFWPSRPRINYFLSQYFNNYLISLSFILFSIFFSKLLRQKWWLLLSFFLLLEIAYLFSLNFGPVFFFDKIRNTKLLYHFQRVSLSVRPLIQFEKECSRFDKELLYTLKPGRSSFNHHEFDIQLEINSVGLRDKENDLASPKAIFLGDSYTMGWGVDQENTFVELFQKASGLKSLNAGVSSYGTAREYLMFKRLQMDSLKLVVIQFNETDPPENQYFIKNQTLGIKKEEDYNGSVLSNSKLKKYYLFKYIKSAFMIFVNESLIPSLKKEKIRNSSFEEEFPNYAPEFIYFVENIRKMYNGDILITYIGGFNTPKNVINTFQDHFKGSERVHFLNLGETLKPSDYFYLDDHLNTHGHKKVSDELVRKFAGLNKD</sequence>
<dbReference type="SUPFAM" id="SSF52266">
    <property type="entry name" value="SGNH hydrolase"/>
    <property type="match status" value="1"/>
</dbReference>
<accession>A0AAE3GYW9</accession>
<feature type="transmembrane region" description="Helical" evidence="1">
    <location>
        <begin position="70"/>
        <end position="94"/>
    </location>
</feature>
<dbReference type="InterPro" id="IPR036514">
    <property type="entry name" value="SGNH_hydro_sf"/>
</dbReference>
<name>A0AAE3GYW9_9BACT</name>
<comment type="caution">
    <text evidence="2">The sequence shown here is derived from an EMBL/GenBank/DDBJ whole genome shotgun (WGS) entry which is preliminary data.</text>
</comment>
<keyword evidence="1" id="KW-0472">Membrane</keyword>
<dbReference type="GO" id="GO:0016788">
    <property type="term" value="F:hydrolase activity, acting on ester bonds"/>
    <property type="evidence" value="ECO:0007669"/>
    <property type="project" value="UniProtKB-ARBA"/>
</dbReference>
<proteinExistence type="predicted"/>
<keyword evidence="1" id="KW-1133">Transmembrane helix</keyword>
<dbReference type="Proteomes" id="UP001204144">
    <property type="component" value="Unassembled WGS sequence"/>
</dbReference>
<feature type="transmembrane region" description="Helical" evidence="1">
    <location>
        <begin position="44"/>
        <end position="64"/>
    </location>
</feature>